<protein>
    <recommendedName>
        <fullName evidence="6">SURF1-like protein</fullName>
    </recommendedName>
</protein>
<organism evidence="7 8">
    <name type="scientific">Phenylobacterium glaciei</name>
    <dbReference type="NCBI Taxonomy" id="2803784"/>
    <lineage>
        <taxon>Bacteria</taxon>
        <taxon>Pseudomonadati</taxon>
        <taxon>Pseudomonadota</taxon>
        <taxon>Alphaproteobacteria</taxon>
        <taxon>Caulobacterales</taxon>
        <taxon>Caulobacteraceae</taxon>
        <taxon>Phenylobacterium</taxon>
    </lineage>
</organism>
<keyword evidence="3 6" id="KW-0812">Transmembrane</keyword>
<dbReference type="InterPro" id="IPR002994">
    <property type="entry name" value="Surf1/Shy1"/>
</dbReference>
<evidence type="ECO:0000256" key="2">
    <source>
        <dbReference type="ARBA" id="ARBA00007165"/>
    </source>
</evidence>
<evidence type="ECO:0000313" key="7">
    <source>
        <dbReference type="EMBL" id="MBR7618695.1"/>
    </source>
</evidence>
<dbReference type="PANTHER" id="PTHR23427:SF2">
    <property type="entry name" value="SURFEIT LOCUS PROTEIN 1"/>
    <property type="match status" value="1"/>
</dbReference>
<dbReference type="GO" id="GO:0005886">
    <property type="term" value="C:plasma membrane"/>
    <property type="evidence" value="ECO:0007669"/>
    <property type="project" value="UniProtKB-SubCell"/>
</dbReference>
<accession>A0A941CXZ5</accession>
<dbReference type="EMBL" id="JAGSGD010000001">
    <property type="protein sequence ID" value="MBR7618695.1"/>
    <property type="molecule type" value="Genomic_DNA"/>
</dbReference>
<feature type="transmembrane region" description="Helical" evidence="6">
    <location>
        <begin position="195"/>
        <end position="215"/>
    </location>
</feature>
<keyword evidence="4 6" id="KW-1133">Transmembrane helix</keyword>
<dbReference type="Proteomes" id="UP000622580">
    <property type="component" value="Unassembled WGS sequence"/>
</dbReference>
<evidence type="ECO:0000256" key="5">
    <source>
        <dbReference type="ARBA" id="ARBA00023136"/>
    </source>
</evidence>
<dbReference type="Pfam" id="PF02104">
    <property type="entry name" value="SURF1"/>
    <property type="match status" value="1"/>
</dbReference>
<evidence type="ECO:0000256" key="1">
    <source>
        <dbReference type="ARBA" id="ARBA00004370"/>
    </source>
</evidence>
<dbReference type="PANTHER" id="PTHR23427">
    <property type="entry name" value="SURFEIT LOCUS PROTEIN"/>
    <property type="match status" value="1"/>
</dbReference>
<evidence type="ECO:0000256" key="3">
    <source>
        <dbReference type="ARBA" id="ARBA00022692"/>
    </source>
</evidence>
<dbReference type="PROSITE" id="PS50895">
    <property type="entry name" value="SURF1"/>
    <property type="match status" value="1"/>
</dbReference>
<name>A0A941CXZ5_9CAUL</name>
<dbReference type="CDD" id="cd06662">
    <property type="entry name" value="SURF1"/>
    <property type="match status" value="1"/>
</dbReference>
<reference evidence="7" key="1">
    <citation type="submission" date="2021-04" db="EMBL/GenBank/DDBJ databases">
        <title>Draft genome assembly of strain Phenylobacterium sp. 20VBR1 using MiniION and Illumina platforms.</title>
        <authorList>
            <person name="Thomas F.A."/>
            <person name="Krishnan K.P."/>
            <person name="Sinha R.K."/>
        </authorList>
    </citation>
    <scope>NUCLEOTIDE SEQUENCE</scope>
    <source>
        <strain evidence="7">20VBR1</strain>
    </source>
</reference>
<evidence type="ECO:0000256" key="6">
    <source>
        <dbReference type="RuleBase" id="RU363076"/>
    </source>
</evidence>
<keyword evidence="6" id="KW-1003">Cell membrane</keyword>
<comment type="similarity">
    <text evidence="2 6">Belongs to the SURF1 family.</text>
</comment>
<sequence>MLIVGFFTLGVWQVRRLAWKTALIAQIEARIHAPASPAPGPAQWPSVTRERDQYRHVVVQGVFQHDRETMTQAVTAAGPGFWVMTPLRTDAGFTILVNRGFVPSRLRAGESRPLGLVRGEQRVTGLLRITEPRGGFLRANDPERDAWRSRDVHAIAARRGLREAAPYFVDADATPNPGGWPRGGMTVVRFPNSHLVYAITWFALALGVAVALGVAQRAQRRGDAP</sequence>
<comment type="caution">
    <text evidence="6">Lacks conserved residue(s) required for the propagation of feature annotation.</text>
</comment>
<keyword evidence="8" id="KW-1185">Reference proteome</keyword>
<evidence type="ECO:0000256" key="4">
    <source>
        <dbReference type="ARBA" id="ARBA00022989"/>
    </source>
</evidence>
<dbReference type="AlphaFoldDB" id="A0A941CXZ5"/>
<proteinExistence type="inferred from homology"/>
<evidence type="ECO:0000313" key="8">
    <source>
        <dbReference type="Proteomes" id="UP000622580"/>
    </source>
</evidence>
<gene>
    <name evidence="7" type="ORF">JKL49_04775</name>
</gene>
<comment type="caution">
    <text evidence="7">The sequence shown here is derived from an EMBL/GenBank/DDBJ whole genome shotgun (WGS) entry which is preliminary data.</text>
</comment>
<dbReference type="InterPro" id="IPR045214">
    <property type="entry name" value="Surf1/Surf4"/>
</dbReference>
<keyword evidence="5 6" id="KW-0472">Membrane</keyword>
<comment type="subcellular location">
    <subcellularLocation>
        <location evidence="6">Cell membrane</location>
        <topology evidence="6">Multi-pass membrane protein</topology>
    </subcellularLocation>
    <subcellularLocation>
        <location evidence="1">Membrane</location>
    </subcellularLocation>
</comment>